<evidence type="ECO:0000256" key="1">
    <source>
        <dbReference type="PROSITE-ProRule" id="PRU00169"/>
    </source>
</evidence>
<evidence type="ECO:0000313" key="3">
    <source>
        <dbReference type="EMBL" id="RXG14236.1"/>
    </source>
</evidence>
<feature type="modified residue" description="4-aspartylphosphate" evidence="1">
    <location>
        <position position="64"/>
    </location>
</feature>
<evidence type="ECO:0000259" key="2">
    <source>
        <dbReference type="PROSITE" id="PS50110"/>
    </source>
</evidence>
<organism evidence="3 4">
    <name type="scientific">Leeuwenhoekiella aestuarii</name>
    <dbReference type="NCBI Taxonomy" id="2249426"/>
    <lineage>
        <taxon>Bacteria</taxon>
        <taxon>Pseudomonadati</taxon>
        <taxon>Bacteroidota</taxon>
        <taxon>Flavobacteriia</taxon>
        <taxon>Flavobacteriales</taxon>
        <taxon>Flavobacteriaceae</taxon>
        <taxon>Leeuwenhoekiella</taxon>
    </lineage>
</organism>
<keyword evidence="1" id="KW-0597">Phosphoprotein</keyword>
<protein>
    <submittedName>
        <fullName evidence="3">DNA-binding NarL/FixJ family response regulator</fullName>
    </submittedName>
</protein>
<dbReference type="GO" id="GO:0000160">
    <property type="term" value="P:phosphorelay signal transduction system"/>
    <property type="evidence" value="ECO:0007669"/>
    <property type="project" value="InterPro"/>
</dbReference>
<dbReference type="EMBL" id="QOVI01000004">
    <property type="protein sequence ID" value="RXG14236.1"/>
    <property type="molecule type" value="Genomic_DNA"/>
</dbReference>
<dbReference type="OrthoDB" id="651456at2"/>
<proteinExistence type="predicted"/>
<accession>A0A4Q0NTK9</accession>
<dbReference type="InterPro" id="IPR011006">
    <property type="entry name" value="CheY-like_superfamily"/>
</dbReference>
<gene>
    <name evidence="3" type="ORF">DSM04_104344</name>
</gene>
<evidence type="ECO:0000313" key="4">
    <source>
        <dbReference type="Proteomes" id="UP000289821"/>
    </source>
</evidence>
<keyword evidence="3" id="KW-0238">DNA-binding</keyword>
<dbReference type="SUPFAM" id="SSF52172">
    <property type="entry name" value="CheY-like"/>
    <property type="match status" value="1"/>
</dbReference>
<reference evidence="3 4" key="1">
    <citation type="submission" date="2018-07" db="EMBL/GenBank/DDBJ databases">
        <title>Leeuwenhoekiella genomics.</title>
        <authorList>
            <person name="Tahon G."/>
            <person name="Willems A."/>
        </authorList>
    </citation>
    <scope>NUCLEOTIDE SEQUENCE [LARGE SCALE GENOMIC DNA]</scope>
    <source>
        <strain evidence="3 4">R-50232</strain>
    </source>
</reference>
<dbReference type="PROSITE" id="PS50110">
    <property type="entry name" value="RESPONSE_REGULATORY"/>
    <property type="match status" value="1"/>
</dbReference>
<dbReference type="Proteomes" id="UP000289821">
    <property type="component" value="Unassembled WGS sequence"/>
</dbReference>
<dbReference type="InterPro" id="IPR001789">
    <property type="entry name" value="Sig_transdc_resp-reg_receiver"/>
</dbReference>
<comment type="caution">
    <text evidence="3">The sequence shown here is derived from an EMBL/GenBank/DDBJ whole genome shotgun (WGS) entry which is preliminary data.</text>
</comment>
<dbReference type="AlphaFoldDB" id="A0A4Q0NTK9"/>
<name>A0A4Q0NTK9_9FLAO</name>
<dbReference type="RefSeq" id="WP_128761646.1">
    <property type="nucleotide sequence ID" value="NZ_QOVI01000004.1"/>
</dbReference>
<dbReference type="GO" id="GO:0003677">
    <property type="term" value="F:DNA binding"/>
    <property type="evidence" value="ECO:0007669"/>
    <property type="project" value="UniProtKB-KW"/>
</dbReference>
<keyword evidence="4" id="KW-1185">Reference proteome</keyword>
<feature type="domain" description="Response regulatory" evidence="2">
    <location>
        <begin position="5"/>
        <end position="137"/>
    </location>
</feature>
<dbReference type="Gene3D" id="3.40.50.2300">
    <property type="match status" value="1"/>
</dbReference>
<sequence>MTSVNVLIVEDHPLIVESYKQGFEIISKKQSIIFNIEIAHNLDDAIAVLDDYSYMNTCGLIFLDIQLPIGLNQKILSGEDLGLLIRKKYPLIKIGIITSLNDNYRLRTLIKNIDPEAVLIKNDLTPEELISAIQSIITSPPYYTSTVLNLLRKEISKDVDIDEIDRKLLYELSIGTKMVELPAILLLSKAGVEKRKRNLKALLAVEDQSDRELILNAKNRGFL</sequence>